<dbReference type="CDD" id="cd07043">
    <property type="entry name" value="STAS_anti-anti-sigma_factors"/>
    <property type="match status" value="1"/>
</dbReference>
<organism evidence="3 4">
    <name type="scientific">Eiseniibacteriota bacterium</name>
    <dbReference type="NCBI Taxonomy" id="2212470"/>
    <lineage>
        <taxon>Bacteria</taxon>
        <taxon>Candidatus Eiseniibacteriota</taxon>
    </lineage>
</organism>
<comment type="caution">
    <text evidence="3">The sequence shown here is derived from an EMBL/GenBank/DDBJ whole genome shotgun (WGS) entry which is preliminary data.</text>
</comment>
<accession>A0A538SIV9</accession>
<dbReference type="InterPro" id="IPR002645">
    <property type="entry name" value="STAS_dom"/>
</dbReference>
<proteinExistence type="predicted"/>
<dbReference type="Proteomes" id="UP000317716">
    <property type="component" value="Unassembled WGS sequence"/>
</dbReference>
<evidence type="ECO:0000259" key="2">
    <source>
        <dbReference type="PROSITE" id="PS50801"/>
    </source>
</evidence>
<reference evidence="3 4" key="1">
    <citation type="journal article" date="2019" name="Nat. Microbiol.">
        <title>Mediterranean grassland soil C-N compound turnover is dependent on rainfall and depth, and is mediated by genomically divergent microorganisms.</title>
        <authorList>
            <person name="Diamond S."/>
            <person name="Andeer P.F."/>
            <person name="Li Z."/>
            <person name="Crits-Christoph A."/>
            <person name="Burstein D."/>
            <person name="Anantharaman K."/>
            <person name="Lane K.R."/>
            <person name="Thomas B.C."/>
            <person name="Pan C."/>
            <person name="Northen T.R."/>
            <person name="Banfield J.F."/>
        </authorList>
    </citation>
    <scope>NUCLEOTIDE SEQUENCE [LARGE SCALE GENOMIC DNA]</scope>
    <source>
        <strain evidence="3">WS_2</strain>
    </source>
</reference>
<evidence type="ECO:0000313" key="4">
    <source>
        <dbReference type="Proteomes" id="UP000317716"/>
    </source>
</evidence>
<gene>
    <name evidence="3" type="ORF">E6K72_10545</name>
</gene>
<dbReference type="InterPro" id="IPR058548">
    <property type="entry name" value="MlaB-like_STAS"/>
</dbReference>
<name>A0A538SIV9_UNCEI</name>
<dbReference type="Pfam" id="PF13466">
    <property type="entry name" value="STAS_2"/>
    <property type="match status" value="1"/>
</dbReference>
<dbReference type="PROSITE" id="PS50801">
    <property type="entry name" value="STAS"/>
    <property type="match status" value="1"/>
</dbReference>
<dbReference type="AlphaFoldDB" id="A0A538SIV9"/>
<dbReference type="EMBL" id="VBOS01000379">
    <property type="protein sequence ID" value="TMQ51312.1"/>
    <property type="molecule type" value="Genomic_DNA"/>
</dbReference>
<sequence>MESRPAQRRDQGSPGELRSERGGSVGRAQLVSTVARARPARAPLAVNLELSRGSHGAAARLEWHERQGRRIALLKLSGWIDRAALDRLERTLENLAERGGCDLVLDGSRLRHIDYRLVPALVNALSRYESRAGSLAVCGLSVYLRDLFRLGGCEPRLTVWPSLSDLLGSAEDPGVESAS</sequence>
<dbReference type="SUPFAM" id="SSF52091">
    <property type="entry name" value="SpoIIaa-like"/>
    <property type="match status" value="1"/>
</dbReference>
<dbReference type="InterPro" id="IPR036513">
    <property type="entry name" value="STAS_dom_sf"/>
</dbReference>
<feature type="region of interest" description="Disordered" evidence="1">
    <location>
        <begin position="1"/>
        <end position="25"/>
    </location>
</feature>
<protein>
    <submittedName>
        <fullName evidence="3">STAS domain-containing protein</fullName>
    </submittedName>
</protein>
<evidence type="ECO:0000256" key="1">
    <source>
        <dbReference type="SAM" id="MobiDB-lite"/>
    </source>
</evidence>
<evidence type="ECO:0000313" key="3">
    <source>
        <dbReference type="EMBL" id="TMQ51312.1"/>
    </source>
</evidence>
<feature type="compositionally biased region" description="Basic and acidic residues" evidence="1">
    <location>
        <begin position="1"/>
        <end position="21"/>
    </location>
</feature>
<dbReference type="Gene3D" id="3.30.750.24">
    <property type="entry name" value="STAS domain"/>
    <property type="match status" value="1"/>
</dbReference>
<feature type="domain" description="STAS" evidence="2">
    <location>
        <begin position="71"/>
        <end position="170"/>
    </location>
</feature>